<gene>
    <name evidence="1" type="ORF">NCTC13100_00103</name>
</gene>
<accession>A0A379DF19</accession>
<name>A0A379DF19_9PORP</name>
<dbReference type="EMBL" id="UGTI01000001">
    <property type="protein sequence ID" value="SUB76990.1"/>
    <property type="molecule type" value="Genomic_DNA"/>
</dbReference>
<sequence>MRPIEKYERRTCSLAWGTYCKEYRNTQQMLGYCKQCRSYGMLWTCPPFDGYDPTAGFSEDMTIEIIVDLVYPSEELKKAVIAQQLSVREACEMLFKEARARLDKALLEREKEQHGSTVFFAGSCHVCPEEHCSRKKGAACRFPRRMRLSLEAVGFDLNRTASDLLHTEMLWCKPDELCNYFTLVSGIVYPK</sequence>
<dbReference type="InterPro" id="IPR019271">
    <property type="entry name" value="DUF2284_metal-binding"/>
</dbReference>
<organism evidence="1 2">
    <name type="scientific">Porphyromonas macacae</name>
    <dbReference type="NCBI Taxonomy" id="28115"/>
    <lineage>
        <taxon>Bacteria</taxon>
        <taxon>Pseudomonadati</taxon>
        <taxon>Bacteroidota</taxon>
        <taxon>Bacteroidia</taxon>
        <taxon>Bacteroidales</taxon>
        <taxon>Porphyromonadaceae</taxon>
        <taxon>Porphyromonas</taxon>
    </lineage>
</organism>
<dbReference type="Pfam" id="PF10050">
    <property type="entry name" value="DUF2284"/>
    <property type="match status" value="1"/>
</dbReference>
<evidence type="ECO:0000313" key="2">
    <source>
        <dbReference type="Proteomes" id="UP000254263"/>
    </source>
</evidence>
<reference evidence="1 2" key="1">
    <citation type="submission" date="2018-06" db="EMBL/GenBank/DDBJ databases">
        <authorList>
            <consortium name="Pathogen Informatics"/>
            <person name="Doyle S."/>
        </authorList>
    </citation>
    <scope>NUCLEOTIDE SEQUENCE [LARGE SCALE GENOMIC DNA]</scope>
    <source>
        <strain evidence="1 2">NCTC13100</strain>
    </source>
</reference>
<evidence type="ECO:0000313" key="1">
    <source>
        <dbReference type="EMBL" id="SUB76990.1"/>
    </source>
</evidence>
<proteinExistence type="predicted"/>
<protein>
    <submittedName>
        <fullName evidence="1">Predicted metal-binding protein</fullName>
    </submittedName>
</protein>
<dbReference type="AlphaFoldDB" id="A0A379DF19"/>
<dbReference type="Proteomes" id="UP000254263">
    <property type="component" value="Unassembled WGS sequence"/>
</dbReference>
<dbReference type="RefSeq" id="WP_025079330.1">
    <property type="nucleotide sequence ID" value="NZ_UGTI01000001.1"/>
</dbReference>